<dbReference type="GO" id="GO:0003676">
    <property type="term" value="F:nucleic acid binding"/>
    <property type="evidence" value="ECO:0007669"/>
    <property type="project" value="InterPro"/>
</dbReference>
<keyword evidence="4" id="KW-1185">Reference proteome</keyword>
<reference evidence="3 4" key="1">
    <citation type="submission" date="2019-04" db="EMBL/GenBank/DDBJ databases">
        <title>Thalassotalea guangxiensis sp. nov., isolated from sediment of the coastal wetland.</title>
        <authorList>
            <person name="Zheng S."/>
            <person name="Zhang D."/>
        </authorList>
    </citation>
    <scope>NUCLEOTIDE SEQUENCE [LARGE SCALE GENOMIC DNA]</scope>
    <source>
        <strain evidence="3 4">ZS-4</strain>
    </source>
</reference>
<dbReference type="PANTHER" id="PTHR34039:SF1">
    <property type="entry name" value="UPF0102 PROTEIN YRAN"/>
    <property type="match status" value="1"/>
</dbReference>
<organism evidence="3 4">
    <name type="scientific">Thalassotalea mangrovi</name>
    <dbReference type="NCBI Taxonomy" id="2572245"/>
    <lineage>
        <taxon>Bacteria</taxon>
        <taxon>Pseudomonadati</taxon>
        <taxon>Pseudomonadota</taxon>
        <taxon>Gammaproteobacteria</taxon>
        <taxon>Alteromonadales</taxon>
        <taxon>Colwelliaceae</taxon>
        <taxon>Thalassotalea</taxon>
    </lineage>
</organism>
<dbReference type="RefSeq" id="WP_136734106.1">
    <property type="nucleotide sequence ID" value="NZ_SWDB01000001.1"/>
</dbReference>
<dbReference type="SUPFAM" id="SSF52980">
    <property type="entry name" value="Restriction endonuclease-like"/>
    <property type="match status" value="1"/>
</dbReference>
<evidence type="ECO:0000256" key="1">
    <source>
        <dbReference type="ARBA" id="ARBA00006738"/>
    </source>
</evidence>
<dbReference type="AlphaFoldDB" id="A0A4U1BAT7"/>
<sequence length="134" mass="15300">MDFDEYRRLACLSIATKPLSVLMELRARRYLVAQGLTFIGANYACRFGELDLIFKDNDCLVFVEVKYRSRASHGDAAAQVGLSKQGKMIRSAQFFLQKQGLNEYNTKYRFDVISLDGLAIRPRISWLKNAFFGA</sequence>
<dbReference type="InterPro" id="IPR011856">
    <property type="entry name" value="tRNA_endonuc-like_dom_sf"/>
</dbReference>
<dbReference type="InterPro" id="IPR011335">
    <property type="entry name" value="Restrct_endonuc-II-like"/>
</dbReference>
<dbReference type="NCBIfam" id="NF009150">
    <property type="entry name" value="PRK12497.1-3"/>
    <property type="match status" value="1"/>
</dbReference>
<accession>A0A4U1BAT7</accession>
<comment type="caution">
    <text evidence="3">The sequence shown here is derived from an EMBL/GenBank/DDBJ whole genome shotgun (WGS) entry which is preliminary data.</text>
</comment>
<dbReference type="Proteomes" id="UP000307999">
    <property type="component" value="Unassembled WGS sequence"/>
</dbReference>
<dbReference type="EMBL" id="SWDB01000001">
    <property type="protein sequence ID" value="TKB47917.1"/>
    <property type="molecule type" value="Genomic_DNA"/>
</dbReference>
<gene>
    <name evidence="3" type="ORF">E8M12_00470</name>
</gene>
<dbReference type="OrthoDB" id="9794876at2"/>
<dbReference type="InterPro" id="IPR003509">
    <property type="entry name" value="UPF0102_YraN-like"/>
</dbReference>
<dbReference type="HAMAP" id="MF_00048">
    <property type="entry name" value="UPF0102"/>
    <property type="match status" value="1"/>
</dbReference>
<dbReference type="Pfam" id="PF02021">
    <property type="entry name" value="UPF0102"/>
    <property type="match status" value="1"/>
</dbReference>
<name>A0A4U1BAT7_9GAMM</name>
<proteinExistence type="inferred from homology"/>
<evidence type="ECO:0000313" key="3">
    <source>
        <dbReference type="EMBL" id="TKB47917.1"/>
    </source>
</evidence>
<evidence type="ECO:0000256" key="2">
    <source>
        <dbReference type="HAMAP-Rule" id="MF_00048"/>
    </source>
</evidence>
<protein>
    <recommendedName>
        <fullName evidence="2">UPF0102 protein E8M12_00470</fullName>
    </recommendedName>
</protein>
<dbReference type="Gene3D" id="3.40.1350.10">
    <property type="match status" value="1"/>
</dbReference>
<comment type="similarity">
    <text evidence="1 2">Belongs to the UPF0102 family.</text>
</comment>
<evidence type="ECO:0000313" key="4">
    <source>
        <dbReference type="Proteomes" id="UP000307999"/>
    </source>
</evidence>
<dbReference type="PANTHER" id="PTHR34039">
    <property type="entry name" value="UPF0102 PROTEIN YRAN"/>
    <property type="match status" value="1"/>
</dbReference>
<dbReference type="NCBIfam" id="TIGR00252">
    <property type="entry name" value="YraN family protein"/>
    <property type="match status" value="1"/>
</dbReference>